<keyword evidence="1" id="KW-0472">Membrane</keyword>
<dbReference type="NCBIfam" id="NF045611">
    <property type="entry name" value="small_CydP"/>
    <property type="match status" value="1"/>
</dbReference>
<keyword evidence="1" id="KW-1133">Transmembrane helix</keyword>
<sequence length="67" mass="7609">MLPLTDRRLLRDIIIILVIKLIAIMVIWQLFVDDHRVAVDDAKATSAVLGPPPMPPVIPMREPRDDQ</sequence>
<proteinExistence type="predicted"/>
<dbReference type="RefSeq" id="WP_311364664.1">
    <property type="nucleotide sequence ID" value="NZ_JAVRIC010000008.1"/>
</dbReference>
<dbReference type="Proteomes" id="UP001254608">
    <property type="component" value="Unassembled WGS sequence"/>
</dbReference>
<organism evidence="2 3">
    <name type="scientific">Banduia mediterranea</name>
    <dbReference type="NCBI Taxonomy" id="3075609"/>
    <lineage>
        <taxon>Bacteria</taxon>
        <taxon>Pseudomonadati</taxon>
        <taxon>Pseudomonadota</taxon>
        <taxon>Gammaproteobacteria</taxon>
        <taxon>Nevskiales</taxon>
        <taxon>Algiphilaceae</taxon>
        <taxon>Banduia</taxon>
    </lineage>
</organism>
<keyword evidence="3" id="KW-1185">Reference proteome</keyword>
<name>A0ABU2WJ58_9GAMM</name>
<comment type="caution">
    <text evidence="2">The sequence shown here is derived from an EMBL/GenBank/DDBJ whole genome shotgun (WGS) entry which is preliminary data.</text>
</comment>
<keyword evidence="1" id="KW-0812">Transmembrane</keyword>
<protein>
    <submittedName>
        <fullName evidence="2">Uncharacterized protein</fullName>
    </submittedName>
</protein>
<evidence type="ECO:0000313" key="3">
    <source>
        <dbReference type="Proteomes" id="UP001254608"/>
    </source>
</evidence>
<evidence type="ECO:0000256" key="1">
    <source>
        <dbReference type="SAM" id="Phobius"/>
    </source>
</evidence>
<reference evidence="2 3" key="1">
    <citation type="submission" date="2023-09" db="EMBL/GenBank/DDBJ databases">
        <authorList>
            <person name="Rey-Velasco X."/>
        </authorList>
    </citation>
    <scope>NUCLEOTIDE SEQUENCE [LARGE SCALE GENOMIC DNA]</scope>
    <source>
        <strain evidence="2 3">W345</strain>
    </source>
</reference>
<accession>A0ABU2WJ58</accession>
<feature type="transmembrane region" description="Helical" evidence="1">
    <location>
        <begin position="12"/>
        <end position="31"/>
    </location>
</feature>
<dbReference type="InterPro" id="IPR054636">
    <property type="entry name" value="CydP"/>
</dbReference>
<dbReference type="EMBL" id="JAVRIC010000008">
    <property type="protein sequence ID" value="MDT0497274.1"/>
    <property type="molecule type" value="Genomic_DNA"/>
</dbReference>
<gene>
    <name evidence="2" type="ORF">RM530_07830</name>
</gene>
<evidence type="ECO:0000313" key="2">
    <source>
        <dbReference type="EMBL" id="MDT0497274.1"/>
    </source>
</evidence>